<feature type="domain" description="Response regulatory" evidence="8">
    <location>
        <begin position="451"/>
        <end position="565"/>
    </location>
</feature>
<gene>
    <name evidence="9" type="ORF">EJ063_07750</name>
</gene>
<dbReference type="SMART" id="SM00448">
    <property type="entry name" value="REC"/>
    <property type="match status" value="1"/>
</dbReference>
<dbReference type="PANTHER" id="PTHR45339:SF1">
    <property type="entry name" value="HYBRID SIGNAL TRANSDUCTION HISTIDINE KINASE J"/>
    <property type="match status" value="1"/>
</dbReference>
<dbReference type="InterPro" id="IPR001789">
    <property type="entry name" value="Sig_transdc_resp-reg_receiver"/>
</dbReference>
<dbReference type="SMART" id="SM00387">
    <property type="entry name" value="HATPase_c"/>
    <property type="match status" value="1"/>
</dbReference>
<proteinExistence type="predicted"/>
<sequence>MSGESPLERKLAREIASRKEAERLLEQKSLQLYEVNQHLELVLSQLKQQTHKDLHKLQFEQQINEALIHFGRAFLSRPLDDGLISSLLERLESSFALSKANLTIEKGLISTVMSYQFGDDAVAVSEQVKPYPLWEEDLLRLPIEVDHQVVGELSVLKDDVEISDEFVVSQMLLVGELLCNAISRQIILTNNQEARSRAEESERSTKEFVAMINHELRTPLNGLLGSAELLQATILDEEQRTLLTNLTHSGDLLRHIINDILDFSKMNAGMMELIPSQFHWQDLREMIYGIFEPKAREKGITFSIDEQGAFPQAFIGDFERIGQILVNLAGNAVKFTSDGGVNVTAKWQDNQMFISVVDTGIGIKKEAQAALFTPFVQADRTAKRNFEGTGLGLAICKNLIELMKGTISLTSELGKGSRFDVMIPLKQAVVTQAESKKKHLDESEKPIEHLSVLVVDDIRMNQVIINQMLKKLSITPDIASNGIEAIKAVGGNRYDLVFMDCRMPEMDGFEATAYLREQKCALPIIALTAGTTLEEREKCIQSGMDDILTKPYTAKDLRLMIEKWA</sequence>
<dbReference type="RefSeq" id="WP_126573634.1">
    <property type="nucleotide sequence ID" value="NZ_RXZH01000002.1"/>
</dbReference>
<comment type="catalytic activity">
    <reaction evidence="1">
        <text>ATP + protein L-histidine = ADP + protein N-phospho-L-histidine.</text>
        <dbReference type="EC" id="2.7.13.3"/>
    </reaction>
</comment>
<organism evidence="9 10">
    <name type="scientific">Vibrio aquaticus</name>
    <dbReference type="NCBI Taxonomy" id="2496559"/>
    <lineage>
        <taxon>Bacteria</taxon>
        <taxon>Pseudomonadati</taxon>
        <taxon>Pseudomonadota</taxon>
        <taxon>Gammaproteobacteria</taxon>
        <taxon>Vibrionales</taxon>
        <taxon>Vibrionaceae</taxon>
        <taxon>Vibrio</taxon>
    </lineage>
</organism>
<evidence type="ECO:0000259" key="7">
    <source>
        <dbReference type="PROSITE" id="PS50109"/>
    </source>
</evidence>
<dbReference type="InterPro" id="IPR004358">
    <property type="entry name" value="Sig_transdc_His_kin-like_C"/>
</dbReference>
<dbReference type="FunFam" id="3.30.565.10:FF:000010">
    <property type="entry name" value="Sensor histidine kinase RcsC"/>
    <property type="match status" value="1"/>
</dbReference>
<dbReference type="Proteomes" id="UP000268973">
    <property type="component" value="Unassembled WGS sequence"/>
</dbReference>
<dbReference type="Gene3D" id="1.10.287.130">
    <property type="match status" value="1"/>
</dbReference>
<feature type="domain" description="Histidine kinase" evidence="7">
    <location>
        <begin position="211"/>
        <end position="427"/>
    </location>
</feature>
<comment type="caution">
    <text evidence="9">The sequence shown here is derived from an EMBL/GenBank/DDBJ whole genome shotgun (WGS) entry which is preliminary data.</text>
</comment>
<dbReference type="OrthoDB" id="9810730at2"/>
<accession>A0A3S0P7C4</accession>
<dbReference type="Pfam" id="PF02518">
    <property type="entry name" value="HATPase_c"/>
    <property type="match status" value="1"/>
</dbReference>
<dbReference type="GO" id="GO:0016787">
    <property type="term" value="F:hydrolase activity"/>
    <property type="evidence" value="ECO:0007669"/>
    <property type="project" value="UniProtKB-KW"/>
</dbReference>
<keyword evidence="5" id="KW-0902">Two-component regulatory system</keyword>
<dbReference type="PRINTS" id="PR00344">
    <property type="entry name" value="BCTRLSENSOR"/>
</dbReference>
<dbReference type="CDD" id="cd00082">
    <property type="entry name" value="HisKA"/>
    <property type="match status" value="1"/>
</dbReference>
<keyword evidence="10" id="KW-1185">Reference proteome</keyword>
<dbReference type="Pfam" id="PF00072">
    <property type="entry name" value="Response_reg"/>
    <property type="match status" value="1"/>
</dbReference>
<evidence type="ECO:0000313" key="10">
    <source>
        <dbReference type="Proteomes" id="UP000268973"/>
    </source>
</evidence>
<dbReference type="EC" id="2.7.13.3" evidence="2"/>
<dbReference type="PROSITE" id="PS50110">
    <property type="entry name" value="RESPONSE_REGULATORY"/>
    <property type="match status" value="1"/>
</dbReference>
<reference evidence="9 10" key="1">
    <citation type="submission" date="2018-12" db="EMBL/GenBank/DDBJ databases">
        <title>Vibrio sp. isolated from China Sea.</title>
        <authorList>
            <person name="Li Y."/>
        </authorList>
    </citation>
    <scope>NUCLEOTIDE SEQUENCE [LARGE SCALE GENOMIC DNA]</scope>
    <source>
        <strain evidence="9 10">BEI207</strain>
    </source>
</reference>
<feature type="modified residue" description="4-aspartylphosphate" evidence="6">
    <location>
        <position position="500"/>
    </location>
</feature>
<dbReference type="CDD" id="cd17546">
    <property type="entry name" value="REC_hyHK_CKI1_RcsC-like"/>
    <property type="match status" value="1"/>
</dbReference>
<dbReference type="InterPro" id="IPR011006">
    <property type="entry name" value="CheY-like_superfamily"/>
</dbReference>
<dbReference type="SMART" id="SM00388">
    <property type="entry name" value="HisKA"/>
    <property type="match status" value="1"/>
</dbReference>
<dbReference type="CDD" id="cd16922">
    <property type="entry name" value="HATPase_EvgS-ArcB-TorS-like"/>
    <property type="match status" value="1"/>
</dbReference>
<dbReference type="EMBL" id="RXZH01000002">
    <property type="protein sequence ID" value="RTZ16676.1"/>
    <property type="molecule type" value="Genomic_DNA"/>
</dbReference>
<dbReference type="GO" id="GO:0000155">
    <property type="term" value="F:phosphorelay sensor kinase activity"/>
    <property type="evidence" value="ECO:0007669"/>
    <property type="project" value="InterPro"/>
</dbReference>
<dbReference type="InterPro" id="IPR003661">
    <property type="entry name" value="HisK_dim/P_dom"/>
</dbReference>
<dbReference type="Pfam" id="PF00512">
    <property type="entry name" value="HisKA"/>
    <property type="match status" value="1"/>
</dbReference>
<keyword evidence="3 6" id="KW-0597">Phosphoprotein</keyword>
<dbReference type="SUPFAM" id="SSF47384">
    <property type="entry name" value="Homodimeric domain of signal transducing histidine kinase"/>
    <property type="match status" value="1"/>
</dbReference>
<dbReference type="Gene3D" id="3.30.565.10">
    <property type="entry name" value="Histidine kinase-like ATPase, C-terminal domain"/>
    <property type="match status" value="1"/>
</dbReference>
<dbReference type="PANTHER" id="PTHR45339">
    <property type="entry name" value="HYBRID SIGNAL TRANSDUCTION HISTIDINE KINASE J"/>
    <property type="match status" value="1"/>
</dbReference>
<name>A0A3S0P7C4_9VIBR</name>
<dbReference type="InterPro" id="IPR036097">
    <property type="entry name" value="HisK_dim/P_sf"/>
</dbReference>
<evidence type="ECO:0000256" key="6">
    <source>
        <dbReference type="PROSITE-ProRule" id="PRU00169"/>
    </source>
</evidence>
<dbReference type="SUPFAM" id="SSF52172">
    <property type="entry name" value="CheY-like"/>
    <property type="match status" value="1"/>
</dbReference>
<evidence type="ECO:0000256" key="2">
    <source>
        <dbReference type="ARBA" id="ARBA00012438"/>
    </source>
</evidence>
<keyword evidence="4" id="KW-0378">Hydrolase</keyword>
<evidence type="ECO:0000256" key="4">
    <source>
        <dbReference type="ARBA" id="ARBA00022801"/>
    </source>
</evidence>
<dbReference type="PROSITE" id="PS50109">
    <property type="entry name" value="HIS_KIN"/>
    <property type="match status" value="1"/>
</dbReference>
<protein>
    <recommendedName>
        <fullName evidence="2">histidine kinase</fullName>
        <ecNumber evidence="2">2.7.13.3</ecNumber>
    </recommendedName>
</protein>
<evidence type="ECO:0000313" key="9">
    <source>
        <dbReference type="EMBL" id="RTZ16676.1"/>
    </source>
</evidence>
<evidence type="ECO:0000256" key="1">
    <source>
        <dbReference type="ARBA" id="ARBA00000085"/>
    </source>
</evidence>
<dbReference type="InterPro" id="IPR005467">
    <property type="entry name" value="His_kinase_dom"/>
</dbReference>
<evidence type="ECO:0000256" key="5">
    <source>
        <dbReference type="ARBA" id="ARBA00023012"/>
    </source>
</evidence>
<dbReference type="Gene3D" id="3.40.50.2300">
    <property type="match status" value="1"/>
</dbReference>
<dbReference type="AlphaFoldDB" id="A0A3S0P7C4"/>
<dbReference type="InterPro" id="IPR036890">
    <property type="entry name" value="HATPase_C_sf"/>
</dbReference>
<evidence type="ECO:0000256" key="3">
    <source>
        <dbReference type="ARBA" id="ARBA00022553"/>
    </source>
</evidence>
<evidence type="ECO:0000259" key="8">
    <source>
        <dbReference type="PROSITE" id="PS50110"/>
    </source>
</evidence>
<dbReference type="SUPFAM" id="SSF55874">
    <property type="entry name" value="ATPase domain of HSP90 chaperone/DNA topoisomerase II/histidine kinase"/>
    <property type="match status" value="1"/>
</dbReference>
<dbReference type="InterPro" id="IPR003594">
    <property type="entry name" value="HATPase_dom"/>
</dbReference>